<dbReference type="AlphaFoldDB" id="A0A645FVM7"/>
<evidence type="ECO:0000313" key="1">
    <source>
        <dbReference type="EMBL" id="MPN18568.1"/>
    </source>
</evidence>
<protein>
    <submittedName>
        <fullName evidence="1">Uncharacterized protein</fullName>
    </submittedName>
</protein>
<gene>
    <name evidence="1" type="ORF">SDC9_165928</name>
</gene>
<sequence>MARIDRVLQILVGIDPDVCHLVVNFGMDVSPDRRLAEPLLRRAFGEGESSHTRQEDRLPLSDVMIHPAAILAFAADECG</sequence>
<dbReference type="EMBL" id="VSSQ01065931">
    <property type="protein sequence ID" value="MPN18568.1"/>
    <property type="molecule type" value="Genomic_DNA"/>
</dbReference>
<accession>A0A645FVM7</accession>
<proteinExistence type="predicted"/>
<comment type="caution">
    <text evidence="1">The sequence shown here is derived from an EMBL/GenBank/DDBJ whole genome shotgun (WGS) entry which is preliminary data.</text>
</comment>
<organism evidence="1">
    <name type="scientific">bioreactor metagenome</name>
    <dbReference type="NCBI Taxonomy" id="1076179"/>
    <lineage>
        <taxon>unclassified sequences</taxon>
        <taxon>metagenomes</taxon>
        <taxon>ecological metagenomes</taxon>
    </lineage>
</organism>
<reference evidence="1" key="1">
    <citation type="submission" date="2019-08" db="EMBL/GenBank/DDBJ databases">
        <authorList>
            <person name="Kucharzyk K."/>
            <person name="Murdoch R.W."/>
            <person name="Higgins S."/>
            <person name="Loffler F."/>
        </authorList>
    </citation>
    <scope>NUCLEOTIDE SEQUENCE</scope>
</reference>
<name>A0A645FVM7_9ZZZZ</name>